<dbReference type="GO" id="GO:1990904">
    <property type="term" value="C:ribonucleoprotein complex"/>
    <property type="evidence" value="ECO:0007669"/>
    <property type="project" value="UniProtKB-KW"/>
</dbReference>
<dbReference type="Gene3D" id="1.10.60.20">
    <property type="entry name" value="Ribosomal protein S17e-like"/>
    <property type="match status" value="1"/>
</dbReference>
<evidence type="ECO:0000256" key="4">
    <source>
        <dbReference type="SAM" id="MobiDB-lite"/>
    </source>
</evidence>
<dbReference type="GO" id="GO:0003729">
    <property type="term" value="F:mRNA binding"/>
    <property type="evidence" value="ECO:0007669"/>
    <property type="project" value="UniProtKB-ARBA"/>
</dbReference>
<dbReference type="GO" id="GO:0003735">
    <property type="term" value="F:structural constituent of ribosome"/>
    <property type="evidence" value="ECO:0007669"/>
    <property type="project" value="InterPro"/>
</dbReference>
<dbReference type="InterPro" id="IPR036401">
    <property type="entry name" value="Ribosomal_eS17_sf"/>
</dbReference>
<dbReference type="GO" id="GO:0006412">
    <property type="term" value="P:translation"/>
    <property type="evidence" value="ECO:0007669"/>
    <property type="project" value="InterPro"/>
</dbReference>
<dbReference type="AlphaFoldDB" id="A0AAV7FH82"/>
<name>A0AAV7FH82_DENCH</name>
<accession>A0AAV7FH82</accession>
<evidence type="ECO:0000256" key="1">
    <source>
        <dbReference type="ARBA" id="ARBA00010444"/>
    </source>
</evidence>
<dbReference type="InterPro" id="IPR018273">
    <property type="entry name" value="Ribosomal_eS17_CS"/>
</dbReference>
<feature type="compositionally biased region" description="Basic and acidic residues" evidence="4">
    <location>
        <begin position="1"/>
        <end position="30"/>
    </location>
</feature>
<comment type="similarity">
    <text evidence="1">Belongs to the eukaryotic ribosomal protein eS17 family.</text>
</comment>
<feature type="region of interest" description="Disordered" evidence="4">
    <location>
        <begin position="1"/>
        <end position="34"/>
    </location>
</feature>
<keyword evidence="6" id="KW-1185">Reference proteome</keyword>
<evidence type="ECO:0000313" key="5">
    <source>
        <dbReference type="EMBL" id="KAH0433416.1"/>
    </source>
</evidence>
<dbReference type="PANTHER" id="PTHR10732:SF0">
    <property type="entry name" value="40S RIBOSOMAL PROTEIN S17"/>
    <property type="match status" value="1"/>
</dbReference>
<dbReference type="PROSITE" id="PS00712">
    <property type="entry name" value="RIBOSOMAL_S17E"/>
    <property type="match status" value="1"/>
</dbReference>
<evidence type="ECO:0000256" key="3">
    <source>
        <dbReference type="ARBA" id="ARBA00023274"/>
    </source>
</evidence>
<evidence type="ECO:0000256" key="2">
    <source>
        <dbReference type="ARBA" id="ARBA00022980"/>
    </source>
</evidence>
<sequence length="208" mass="23823">MADHLVREPGATRDLKRKGYEEKRNPKHNSEAAAARAMGRVRTKTVKKSSRQVIEKYYSRMTLDFHTNKKVLEEVAIIPSKRLRNKIAGFSTHLMRRIQRGPVRGISLKLQEEERERRMDFVPEESEIKVERIEVDSDTLDMLTSIGMAELPGVEKMTEAPAAPAFVGRPAFAAEGKAAPEFRVVEIREQRYIQNNFLICQTAIIIFI</sequence>
<dbReference type="Proteomes" id="UP000775213">
    <property type="component" value="Unassembled WGS sequence"/>
</dbReference>
<evidence type="ECO:0008006" key="7">
    <source>
        <dbReference type="Google" id="ProtNLM"/>
    </source>
</evidence>
<keyword evidence="3" id="KW-0687">Ribonucleoprotein</keyword>
<gene>
    <name evidence="5" type="ORF">IEQ34_027036</name>
</gene>
<dbReference type="Pfam" id="PF00833">
    <property type="entry name" value="Ribosomal_S17e"/>
    <property type="match status" value="1"/>
</dbReference>
<dbReference type="PANTHER" id="PTHR10732">
    <property type="entry name" value="40S RIBOSOMAL PROTEIN S17"/>
    <property type="match status" value="1"/>
</dbReference>
<dbReference type="InterPro" id="IPR001210">
    <property type="entry name" value="Ribosomal_eS17"/>
</dbReference>
<reference evidence="5 6" key="1">
    <citation type="journal article" date="2021" name="Hortic Res">
        <title>Chromosome-scale assembly of the Dendrobium chrysotoxum genome enhances the understanding of orchid evolution.</title>
        <authorList>
            <person name="Zhang Y."/>
            <person name="Zhang G.Q."/>
            <person name="Zhang D."/>
            <person name="Liu X.D."/>
            <person name="Xu X.Y."/>
            <person name="Sun W.H."/>
            <person name="Yu X."/>
            <person name="Zhu X."/>
            <person name="Wang Z.W."/>
            <person name="Zhao X."/>
            <person name="Zhong W.Y."/>
            <person name="Chen H."/>
            <person name="Yin W.L."/>
            <person name="Huang T."/>
            <person name="Niu S.C."/>
            <person name="Liu Z.J."/>
        </authorList>
    </citation>
    <scope>NUCLEOTIDE SEQUENCE [LARGE SCALE GENOMIC DNA]</scope>
    <source>
        <strain evidence="5">Lindl</strain>
    </source>
</reference>
<comment type="caution">
    <text evidence="5">The sequence shown here is derived from an EMBL/GenBank/DDBJ whole genome shotgun (WGS) entry which is preliminary data.</text>
</comment>
<dbReference type="GO" id="GO:0005840">
    <property type="term" value="C:ribosome"/>
    <property type="evidence" value="ECO:0007669"/>
    <property type="project" value="UniProtKB-KW"/>
</dbReference>
<dbReference type="GO" id="GO:0005829">
    <property type="term" value="C:cytosol"/>
    <property type="evidence" value="ECO:0007669"/>
    <property type="project" value="UniProtKB-ARBA"/>
</dbReference>
<dbReference type="HAMAP" id="MF_00511">
    <property type="entry name" value="Ribosomal_eS17"/>
    <property type="match status" value="1"/>
</dbReference>
<organism evidence="5 6">
    <name type="scientific">Dendrobium chrysotoxum</name>
    <name type="common">Orchid</name>
    <dbReference type="NCBI Taxonomy" id="161865"/>
    <lineage>
        <taxon>Eukaryota</taxon>
        <taxon>Viridiplantae</taxon>
        <taxon>Streptophyta</taxon>
        <taxon>Embryophyta</taxon>
        <taxon>Tracheophyta</taxon>
        <taxon>Spermatophyta</taxon>
        <taxon>Magnoliopsida</taxon>
        <taxon>Liliopsida</taxon>
        <taxon>Asparagales</taxon>
        <taxon>Orchidaceae</taxon>
        <taxon>Epidendroideae</taxon>
        <taxon>Malaxideae</taxon>
        <taxon>Dendrobiinae</taxon>
        <taxon>Dendrobium</taxon>
    </lineage>
</organism>
<evidence type="ECO:0000313" key="6">
    <source>
        <dbReference type="Proteomes" id="UP000775213"/>
    </source>
</evidence>
<dbReference type="FunFam" id="1.10.60.20:FF:000001">
    <property type="entry name" value="40S ribosomal protein S17"/>
    <property type="match status" value="1"/>
</dbReference>
<protein>
    <recommendedName>
        <fullName evidence="7">40S ribosomal protein S17</fullName>
    </recommendedName>
</protein>
<dbReference type="EMBL" id="JAGFBR010000817">
    <property type="protein sequence ID" value="KAH0433416.1"/>
    <property type="molecule type" value="Genomic_DNA"/>
</dbReference>
<proteinExistence type="inferred from homology"/>
<keyword evidence="2" id="KW-0689">Ribosomal protein</keyword>
<dbReference type="SUPFAM" id="SSF116820">
    <property type="entry name" value="Rps17e-like"/>
    <property type="match status" value="1"/>
</dbReference>